<evidence type="ECO:0000313" key="2">
    <source>
        <dbReference type="EMBL" id="MBB3665987.1"/>
    </source>
</evidence>
<comment type="caution">
    <text evidence="2">The sequence shown here is derived from an EMBL/GenBank/DDBJ whole genome shotgun (WGS) entry which is preliminary data.</text>
</comment>
<evidence type="ECO:0000256" key="1">
    <source>
        <dbReference type="SAM" id="Phobius"/>
    </source>
</evidence>
<feature type="transmembrane region" description="Helical" evidence="1">
    <location>
        <begin position="7"/>
        <end position="25"/>
    </location>
</feature>
<protein>
    <submittedName>
        <fullName evidence="2">5-bromo-4-chloroindolyl phosphate hydrolysis protein</fullName>
    </submittedName>
</protein>
<name>A0A839XTD3_9PSEU</name>
<proteinExistence type="predicted"/>
<organism evidence="2 3">
    <name type="scientific">Prauserella sediminis</name>
    <dbReference type="NCBI Taxonomy" id="577680"/>
    <lineage>
        <taxon>Bacteria</taxon>
        <taxon>Bacillati</taxon>
        <taxon>Actinomycetota</taxon>
        <taxon>Actinomycetes</taxon>
        <taxon>Pseudonocardiales</taxon>
        <taxon>Pseudonocardiaceae</taxon>
        <taxon>Prauserella</taxon>
        <taxon>Prauserella salsuginis group</taxon>
    </lineage>
</organism>
<keyword evidence="1" id="KW-0472">Membrane</keyword>
<keyword evidence="1" id="KW-0812">Transmembrane</keyword>
<gene>
    <name evidence="2" type="ORF">FB384_004946</name>
</gene>
<reference evidence="2 3" key="1">
    <citation type="submission" date="2020-08" db="EMBL/GenBank/DDBJ databases">
        <title>Sequencing the genomes of 1000 actinobacteria strains.</title>
        <authorList>
            <person name="Klenk H.-P."/>
        </authorList>
    </citation>
    <scope>NUCLEOTIDE SEQUENCE [LARGE SCALE GENOMIC DNA]</scope>
    <source>
        <strain evidence="2 3">DSM 45267</strain>
    </source>
</reference>
<keyword evidence="3" id="KW-1185">Reference proteome</keyword>
<dbReference type="Proteomes" id="UP000564573">
    <property type="component" value="Unassembled WGS sequence"/>
</dbReference>
<accession>A0A839XTD3</accession>
<feature type="transmembrane region" description="Helical" evidence="1">
    <location>
        <begin position="31"/>
        <end position="54"/>
    </location>
</feature>
<keyword evidence="1" id="KW-1133">Transmembrane helix</keyword>
<sequence>MATILGYAKFILMAIIFCVIAWFLIQNPEPVAQFFVTVARAIVTFFTTLWNGVISIANSF</sequence>
<dbReference type="EMBL" id="JACIBS010000009">
    <property type="protein sequence ID" value="MBB3665987.1"/>
    <property type="molecule type" value="Genomic_DNA"/>
</dbReference>
<dbReference type="RefSeq" id="WP_183787184.1">
    <property type="nucleotide sequence ID" value="NZ_JACIBS010000009.1"/>
</dbReference>
<dbReference type="AlphaFoldDB" id="A0A839XTD3"/>
<evidence type="ECO:0000313" key="3">
    <source>
        <dbReference type="Proteomes" id="UP000564573"/>
    </source>
</evidence>